<keyword evidence="2" id="KW-1185">Reference proteome</keyword>
<proteinExistence type="predicted"/>
<dbReference type="EMBL" id="JAMZIH010005369">
    <property type="protein sequence ID" value="KAJ1675309.1"/>
    <property type="molecule type" value="Genomic_DNA"/>
</dbReference>
<protein>
    <submittedName>
        <fullName evidence="1">Uncharacterized protein</fullName>
    </submittedName>
</protein>
<dbReference type="Proteomes" id="UP001145114">
    <property type="component" value="Unassembled WGS sequence"/>
</dbReference>
<name>A0ACC1HN15_9FUNG</name>
<sequence length="338" mass="38174">MNIRAAADSALRRRLPITARMKLIDIGANLADSVFFGNYRGKQVHPDDFERVLDRARQAGVVGLMVTGTNLAESRTAIDLAKRYDGLFATVGCHPTRSEEFASRPDEYYQQLLDLIETNRDKVVAVGECGLDYDRLHFAPRETQMACFRRQFDIAEATGLPMFLHNRNTGMDFVSIVRENRHRFTGGVAHSFTGPMEEMRQLVDLGLYIGVNGCSFKTEENLRVAAEIPLDRLMLETDCPYCEVRPSHAGHRLLGTEGAESALISPDGWRPPASKKKERWDSESMVKSRNEPCMIRDVVRILARLRGMAEEEIAQAAFDNTVRVFFHGIEEGRYKMLA</sequence>
<organism evidence="1 2">
    <name type="scientific">Spiromyces aspiralis</name>
    <dbReference type="NCBI Taxonomy" id="68401"/>
    <lineage>
        <taxon>Eukaryota</taxon>
        <taxon>Fungi</taxon>
        <taxon>Fungi incertae sedis</taxon>
        <taxon>Zoopagomycota</taxon>
        <taxon>Kickxellomycotina</taxon>
        <taxon>Kickxellomycetes</taxon>
        <taxon>Kickxellales</taxon>
        <taxon>Kickxellaceae</taxon>
        <taxon>Spiromyces</taxon>
    </lineage>
</organism>
<evidence type="ECO:0000313" key="1">
    <source>
        <dbReference type="EMBL" id="KAJ1675309.1"/>
    </source>
</evidence>
<gene>
    <name evidence="1" type="ORF">EV182_001520</name>
</gene>
<comment type="caution">
    <text evidence="1">The sequence shown here is derived from an EMBL/GenBank/DDBJ whole genome shotgun (WGS) entry which is preliminary data.</text>
</comment>
<accession>A0ACC1HN15</accession>
<reference evidence="1" key="1">
    <citation type="submission" date="2022-06" db="EMBL/GenBank/DDBJ databases">
        <title>Phylogenomic reconstructions and comparative analyses of Kickxellomycotina fungi.</title>
        <authorList>
            <person name="Reynolds N.K."/>
            <person name="Stajich J.E."/>
            <person name="Barry K."/>
            <person name="Grigoriev I.V."/>
            <person name="Crous P."/>
            <person name="Smith M.E."/>
        </authorList>
    </citation>
    <scope>NUCLEOTIDE SEQUENCE</scope>
    <source>
        <strain evidence="1">RSA 2271</strain>
    </source>
</reference>
<evidence type="ECO:0000313" key="2">
    <source>
        <dbReference type="Proteomes" id="UP001145114"/>
    </source>
</evidence>